<reference evidence="1 2" key="1">
    <citation type="submission" date="2014-08" db="EMBL/GenBank/DDBJ databases">
        <authorList>
            <person name="den Bakker H.C."/>
        </authorList>
    </citation>
    <scope>NUCLEOTIDE SEQUENCE [LARGE SCALE GENOMIC DNA]</scope>
    <source>
        <strain evidence="1 2">DSM 18334</strain>
    </source>
</reference>
<dbReference type="OrthoDB" id="2612958at2"/>
<dbReference type="STRING" id="268407.PWYN_10620"/>
<dbReference type="eggNOG" id="ENOG50307FJ">
    <property type="taxonomic scope" value="Bacteria"/>
</dbReference>
<organism evidence="1 2">
    <name type="scientific">Paenibacillus wynnii</name>
    <dbReference type="NCBI Taxonomy" id="268407"/>
    <lineage>
        <taxon>Bacteria</taxon>
        <taxon>Bacillati</taxon>
        <taxon>Bacillota</taxon>
        <taxon>Bacilli</taxon>
        <taxon>Bacillales</taxon>
        <taxon>Paenibacillaceae</taxon>
        <taxon>Paenibacillus</taxon>
    </lineage>
</organism>
<protein>
    <recommendedName>
        <fullName evidence="3">Butirosin biosynthesis protein H N-terminal domain-containing protein</fullName>
    </recommendedName>
</protein>
<dbReference type="RefSeq" id="WP_036651057.1">
    <property type="nucleotide sequence ID" value="NZ_JQCR01000002.1"/>
</dbReference>
<dbReference type="EMBL" id="JQCR01000002">
    <property type="protein sequence ID" value="KGE19741.1"/>
    <property type="molecule type" value="Genomic_DNA"/>
</dbReference>
<evidence type="ECO:0000313" key="2">
    <source>
        <dbReference type="Proteomes" id="UP000029734"/>
    </source>
</evidence>
<proteinExistence type="predicted"/>
<dbReference type="Proteomes" id="UP000029734">
    <property type="component" value="Unassembled WGS sequence"/>
</dbReference>
<reference evidence="1 2" key="2">
    <citation type="submission" date="2014-10" db="EMBL/GenBank/DDBJ databases">
        <title>Comparative genomics of the Paenibacillus odorifer group.</title>
        <authorList>
            <person name="Tsai Y.-C."/>
            <person name="Martin N."/>
            <person name="Korlach J."/>
            <person name="Wiedmann M."/>
        </authorList>
    </citation>
    <scope>NUCLEOTIDE SEQUENCE [LARGE SCALE GENOMIC DNA]</scope>
    <source>
        <strain evidence="1 2">DSM 18334</strain>
    </source>
</reference>
<sequence length="322" mass="36443">MKHFDIAIAKKYAFIKNCPEHQIVTLLESNGCDPSPAFGYQLLSPGAFLFCCLEAGEVQLDQLSGNIWKGLANACGVTNEEGDSGRFPEGLEGAIRFHGLPLMTSCDSYELDYSNHYLTKHIGTRVVILEAEGEGKRYLLGEAPFQLAAWVDRSVLLKAHQGQQTGRGYYHVPRLPKDPVGRTVYEIAEDHAKLLREVQERGGEELQVLVRLEILDGLRASIQQVNECVLHIQAGWLKLRQFYRWLYDQTGHEPFREPMEAVDPLVRDWQRFQMECVKIVRRPVADGAGIRTVLNHILDQEASWLRASGRTLQQFLGEARTL</sequence>
<comment type="caution">
    <text evidence="1">The sequence shown here is derived from an EMBL/GenBank/DDBJ whole genome shotgun (WGS) entry which is preliminary data.</text>
</comment>
<evidence type="ECO:0008006" key="3">
    <source>
        <dbReference type="Google" id="ProtNLM"/>
    </source>
</evidence>
<name>A0A098MCI6_9BACL</name>
<accession>A0A098MCI6</accession>
<dbReference type="AlphaFoldDB" id="A0A098MCI6"/>
<keyword evidence="2" id="KW-1185">Reference proteome</keyword>
<gene>
    <name evidence="1" type="ORF">PWYN_10620</name>
</gene>
<evidence type="ECO:0000313" key="1">
    <source>
        <dbReference type="EMBL" id="KGE19741.1"/>
    </source>
</evidence>